<feature type="domain" description="Neurotransmitter-gated ion-channel transmembrane" evidence="2">
    <location>
        <begin position="5"/>
        <end position="130"/>
    </location>
</feature>
<dbReference type="Pfam" id="PF02932">
    <property type="entry name" value="Neur_chan_memb"/>
    <property type="match status" value="1"/>
</dbReference>
<keyword evidence="1" id="KW-1133">Transmembrane helix</keyword>
<accession>A0AAV3ZG28</accession>
<dbReference type="GO" id="GO:0016020">
    <property type="term" value="C:membrane"/>
    <property type="evidence" value="ECO:0007669"/>
    <property type="project" value="InterPro"/>
</dbReference>
<protein>
    <submittedName>
        <fullName evidence="3">Acetylcholine receptor subunit alpha</fullName>
    </submittedName>
</protein>
<proteinExistence type="predicted"/>
<dbReference type="GO" id="GO:0006811">
    <property type="term" value="P:monoatomic ion transport"/>
    <property type="evidence" value="ECO:0007669"/>
    <property type="project" value="InterPro"/>
</dbReference>
<evidence type="ECO:0000313" key="4">
    <source>
        <dbReference type="Proteomes" id="UP000735302"/>
    </source>
</evidence>
<keyword evidence="1" id="KW-0812">Transmembrane</keyword>
<sequence>MGPVYFLSITSCSVFFLPAAAGEKIGLSITVLLTYSVYLTIIAENMPETNLHVSYLATYMRVLLLVNSACVMLSVIVLHIYHKTNDCRLGRRSEYVIRILRMACLIDRPNQAAVAPLQDNAAASSSQELSWPKVTETVDILLFLLTFLL</sequence>
<comment type="caution">
    <text evidence="3">The sequence shown here is derived from an EMBL/GenBank/DDBJ whole genome shotgun (WGS) entry which is preliminary data.</text>
</comment>
<gene>
    <name evidence="3" type="ORF">PoB_001993700</name>
</gene>
<organism evidence="3 4">
    <name type="scientific">Plakobranchus ocellatus</name>
    <dbReference type="NCBI Taxonomy" id="259542"/>
    <lineage>
        <taxon>Eukaryota</taxon>
        <taxon>Metazoa</taxon>
        <taxon>Spiralia</taxon>
        <taxon>Lophotrochozoa</taxon>
        <taxon>Mollusca</taxon>
        <taxon>Gastropoda</taxon>
        <taxon>Heterobranchia</taxon>
        <taxon>Euthyneura</taxon>
        <taxon>Panpulmonata</taxon>
        <taxon>Sacoglossa</taxon>
        <taxon>Placobranchoidea</taxon>
        <taxon>Plakobranchidae</taxon>
        <taxon>Plakobranchus</taxon>
    </lineage>
</organism>
<evidence type="ECO:0000256" key="1">
    <source>
        <dbReference type="SAM" id="Phobius"/>
    </source>
</evidence>
<reference evidence="3 4" key="1">
    <citation type="journal article" date="2021" name="Elife">
        <title>Chloroplast acquisition without the gene transfer in kleptoplastic sea slugs, Plakobranchus ocellatus.</title>
        <authorList>
            <person name="Maeda T."/>
            <person name="Takahashi S."/>
            <person name="Yoshida T."/>
            <person name="Shimamura S."/>
            <person name="Takaki Y."/>
            <person name="Nagai Y."/>
            <person name="Toyoda A."/>
            <person name="Suzuki Y."/>
            <person name="Arimoto A."/>
            <person name="Ishii H."/>
            <person name="Satoh N."/>
            <person name="Nishiyama T."/>
            <person name="Hasebe M."/>
            <person name="Maruyama T."/>
            <person name="Minagawa J."/>
            <person name="Obokata J."/>
            <person name="Shigenobu S."/>
        </authorList>
    </citation>
    <scope>NUCLEOTIDE SEQUENCE [LARGE SCALE GENOMIC DNA]</scope>
</reference>
<dbReference type="InterPro" id="IPR036719">
    <property type="entry name" value="Neuro-gated_channel_TM_sf"/>
</dbReference>
<evidence type="ECO:0000313" key="3">
    <source>
        <dbReference type="EMBL" id="GFN93431.1"/>
    </source>
</evidence>
<dbReference type="InterPro" id="IPR006029">
    <property type="entry name" value="Neurotrans-gated_channel_TM"/>
</dbReference>
<keyword evidence="3" id="KW-0675">Receptor</keyword>
<dbReference type="EMBL" id="BLXT01002349">
    <property type="protein sequence ID" value="GFN93431.1"/>
    <property type="molecule type" value="Genomic_DNA"/>
</dbReference>
<dbReference type="SUPFAM" id="SSF90112">
    <property type="entry name" value="Neurotransmitter-gated ion-channel transmembrane pore"/>
    <property type="match status" value="1"/>
</dbReference>
<dbReference type="Proteomes" id="UP000735302">
    <property type="component" value="Unassembled WGS sequence"/>
</dbReference>
<dbReference type="InterPro" id="IPR038050">
    <property type="entry name" value="Neuro_actylchol_rec"/>
</dbReference>
<dbReference type="Gene3D" id="1.20.58.390">
    <property type="entry name" value="Neurotransmitter-gated ion-channel transmembrane domain"/>
    <property type="match status" value="1"/>
</dbReference>
<keyword evidence="4" id="KW-1185">Reference proteome</keyword>
<evidence type="ECO:0000259" key="2">
    <source>
        <dbReference type="Pfam" id="PF02932"/>
    </source>
</evidence>
<name>A0AAV3ZG28_9GAST</name>
<keyword evidence="1" id="KW-0472">Membrane</keyword>
<dbReference type="CDD" id="cd19051">
    <property type="entry name" value="LGIC_TM_cation"/>
    <property type="match status" value="1"/>
</dbReference>
<feature type="transmembrane region" description="Helical" evidence="1">
    <location>
        <begin position="59"/>
        <end position="81"/>
    </location>
</feature>
<dbReference type="AlphaFoldDB" id="A0AAV3ZG28"/>